<reference evidence="1 2" key="1">
    <citation type="submission" date="2021-01" db="EMBL/GenBank/DDBJ databases">
        <title>Whole genome shotgun sequence of Plantactinospora endophytica NBRC 110450.</title>
        <authorList>
            <person name="Komaki H."/>
            <person name="Tamura T."/>
        </authorList>
    </citation>
    <scope>NUCLEOTIDE SEQUENCE [LARGE SCALE GENOMIC DNA]</scope>
    <source>
        <strain evidence="1 2">NBRC 110450</strain>
    </source>
</reference>
<keyword evidence="2" id="KW-1185">Reference proteome</keyword>
<dbReference type="EMBL" id="BONW01000013">
    <property type="protein sequence ID" value="GIG87846.1"/>
    <property type="molecule type" value="Genomic_DNA"/>
</dbReference>
<organism evidence="1 2">
    <name type="scientific">Plantactinospora endophytica</name>
    <dbReference type="NCBI Taxonomy" id="673535"/>
    <lineage>
        <taxon>Bacteria</taxon>
        <taxon>Bacillati</taxon>
        <taxon>Actinomycetota</taxon>
        <taxon>Actinomycetes</taxon>
        <taxon>Micromonosporales</taxon>
        <taxon>Micromonosporaceae</taxon>
        <taxon>Plantactinospora</taxon>
    </lineage>
</organism>
<gene>
    <name evidence="1" type="ORF">Pen02_27820</name>
</gene>
<name>A0ABQ4DZI0_9ACTN</name>
<evidence type="ECO:0000313" key="1">
    <source>
        <dbReference type="EMBL" id="GIG87846.1"/>
    </source>
</evidence>
<proteinExistence type="predicted"/>
<evidence type="ECO:0000313" key="2">
    <source>
        <dbReference type="Proteomes" id="UP000646749"/>
    </source>
</evidence>
<accession>A0ABQ4DZI0</accession>
<sequence length="128" mass="14215">MIGTAGDTDHAVDSCDYGRATGDDAVIDWIPTERQLDARIVKTDQSGRPGSVGRVRRRPGTGRRWYFVRREPDEITQRILDHLRLKQGRNRNSRAGLIPVWVGGKSDASCGTRVVVTYGRSAARIPGR</sequence>
<dbReference type="Proteomes" id="UP000646749">
    <property type="component" value="Unassembled WGS sequence"/>
</dbReference>
<comment type="caution">
    <text evidence="1">The sequence shown here is derived from an EMBL/GenBank/DDBJ whole genome shotgun (WGS) entry which is preliminary data.</text>
</comment>
<protein>
    <submittedName>
        <fullName evidence="1">Uncharacterized protein</fullName>
    </submittedName>
</protein>